<protein>
    <submittedName>
        <fullName evidence="2">Carbohydrate-binding protein</fullName>
    </submittedName>
</protein>
<keyword evidence="3" id="KW-1185">Reference proteome</keyword>
<dbReference type="PROSITE" id="PS51318">
    <property type="entry name" value="TAT"/>
    <property type="match status" value="1"/>
</dbReference>
<dbReference type="EMBL" id="PZPL01000001">
    <property type="protein sequence ID" value="PTL74391.1"/>
    <property type="molecule type" value="Genomic_DNA"/>
</dbReference>
<dbReference type="AlphaFoldDB" id="A0A2T4UXY6"/>
<dbReference type="SUPFAM" id="SSF53850">
    <property type="entry name" value="Periplasmic binding protein-like II"/>
    <property type="match status" value="1"/>
</dbReference>
<dbReference type="InterPro" id="IPR006059">
    <property type="entry name" value="SBP"/>
</dbReference>
<dbReference type="Gene3D" id="3.40.190.10">
    <property type="entry name" value="Periplasmic binding protein-like II"/>
    <property type="match status" value="2"/>
</dbReference>
<dbReference type="RefSeq" id="WP_055793749.1">
    <property type="nucleotide sequence ID" value="NZ_PZPL01000001.1"/>
</dbReference>
<evidence type="ECO:0000313" key="2">
    <source>
        <dbReference type="EMBL" id="PTL74391.1"/>
    </source>
</evidence>
<name>A0A2T4UXY6_9MICO</name>
<dbReference type="InterPro" id="IPR006311">
    <property type="entry name" value="TAT_signal"/>
</dbReference>
<reference evidence="2 3" key="1">
    <citation type="submission" date="2018-03" db="EMBL/GenBank/DDBJ databases">
        <title>Bacteriophage NCPPB3778 and a type I-E CRISPR drive the evolution of the US Biological Select Agent, Rathayibacter toxicus.</title>
        <authorList>
            <person name="Davis E.W.II."/>
            <person name="Tabima J.F."/>
            <person name="Weisberg A.J."/>
            <person name="Dantas Lopes L."/>
            <person name="Wiseman M.S."/>
            <person name="Wiseman M.S."/>
            <person name="Pupko T."/>
            <person name="Belcher M.S."/>
            <person name="Sechler A.J."/>
            <person name="Tancos M.A."/>
            <person name="Schroeder B.K."/>
            <person name="Murray T.D."/>
            <person name="Luster D.G."/>
            <person name="Schneider W.L."/>
            <person name="Rogers E."/>
            <person name="Andreote F.D."/>
            <person name="Grunwald N.J."/>
            <person name="Putnam M.L."/>
            <person name="Chang J.H."/>
        </authorList>
    </citation>
    <scope>NUCLEOTIDE SEQUENCE [LARGE SCALE GENOMIC DNA]</scope>
    <source>
        <strain evidence="2 3">DSM 15933</strain>
    </source>
</reference>
<keyword evidence="1" id="KW-0732">Signal</keyword>
<accession>A0A2T4UXY6</accession>
<dbReference type="Proteomes" id="UP000241085">
    <property type="component" value="Unassembled WGS sequence"/>
</dbReference>
<feature type="chain" id="PRO_5039387926" evidence="1">
    <location>
        <begin position="34"/>
        <end position="427"/>
    </location>
</feature>
<dbReference type="InterPro" id="IPR050490">
    <property type="entry name" value="Bact_solute-bd_prot1"/>
</dbReference>
<dbReference type="PANTHER" id="PTHR43649">
    <property type="entry name" value="ARABINOSE-BINDING PROTEIN-RELATED"/>
    <property type="match status" value="1"/>
</dbReference>
<proteinExistence type="predicted"/>
<organism evidence="2 3">
    <name type="scientific">Rathayibacter caricis DSM 15933</name>
    <dbReference type="NCBI Taxonomy" id="1328867"/>
    <lineage>
        <taxon>Bacteria</taxon>
        <taxon>Bacillati</taxon>
        <taxon>Actinomycetota</taxon>
        <taxon>Actinomycetes</taxon>
        <taxon>Micrococcales</taxon>
        <taxon>Microbacteriaceae</taxon>
        <taxon>Rathayibacter</taxon>
    </lineage>
</organism>
<evidence type="ECO:0000313" key="3">
    <source>
        <dbReference type="Proteomes" id="UP000241085"/>
    </source>
</evidence>
<gene>
    <name evidence="2" type="ORF">C1I63_17210</name>
</gene>
<evidence type="ECO:0000256" key="1">
    <source>
        <dbReference type="SAM" id="SignalP"/>
    </source>
</evidence>
<comment type="caution">
    <text evidence="2">The sequence shown here is derived from an EMBL/GenBank/DDBJ whole genome shotgun (WGS) entry which is preliminary data.</text>
</comment>
<feature type="signal peptide" evidence="1">
    <location>
        <begin position="1"/>
        <end position="33"/>
    </location>
</feature>
<sequence length="427" mass="46197">MPLTTPPLGGLSRRSLLAAAGAGAAALGLAACASPSGSGRPVEIVFHQSKPEVIGYFDEVIEKFHAAQSRVRVVHDFSSNLSAGFVRSNPPDLGCLNYNFEVARFVERGAFSDLSDLPEAQRINPALQPLIEQTASYPDRTSVLPYSLMMSAVLYNREIFAQQGLEVPTTWTEFVAVCEALKAAGITPLYSTYKDPWTVSQGLFDYSVGGTVDLESFFSQLKEQGPDVGPGSPVSFEKDFAAPVDQMLQIAAYSNPDAASRAYGDGNLAFSNGEAAMYFQGPWALSEIAKTAPDLSIGAFPLPMTDDPAERRVRVNVDLALWIPEASTKKEAAREFLAFLMQPEIIDAYNADNNAFGVTTDAPAVTQPTLVELQEFYDRAAFSLGASQLVPQNIPLQNYLQGMVLGSDPARTLRTIDADWARIAFRS</sequence>
<dbReference type="Pfam" id="PF01547">
    <property type="entry name" value="SBP_bac_1"/>
    <property type="match status" value="1"/>
</dbReference>